<dbReference type="Proteomes" id="UP000634136">
    <property type="component" value="Unassembled WGS sequence"/>
</dbReference>
<keyword evidence="2" id="KW-1185">Reference proteome</keyword>
<evidence type="ECO:0000313" key="1">
    <source>
        <dbReference type="EMBL" id="KAF7833207.1"/>
    </source>
</evidence>
<organism evidence="1 2">
    <name type="scientific">Senna tora</name>
    <dbReference type="NCBI Taxonomy" id="362788"/>
    <lineage>
        <taxon>Eukaryota</taxon>
        <taxon>Viridiplantae</taxon>
        <taxon>Streptophyta</taxon>
        <taxon>Embryophyta</taxon>
        <taxon>Tracheophyta</taxon>
        <taxon>Spermatophyta</taxon>
        <taxon>Magnoliopsida</taxon>
        <taxon>eudicotyledons</taxon>
        <taxon>Gunneridae</taxon>
        <taxon>Pentapetalae</taxon>
        <taxon>rosids</taxon>
        <taxon>fabids</taxon>
        <taxon>Fabales</taxon>
        <taxon>Fabaceae</taxon>
        <taxon>Caesalpinioideae</taxon>
        <taxon>Cassia clade</taxon>
        <taxon>Senna</taxon>
    </lineage>
</organism>
<dbReference type="AlphaFoldDB" id="A0A835CA52"/>
<evidence type="ECO:0000313" key="2">
    <source>
        <dbReference type="Proteomes" id="UP000634136"/>
    </source>
</evidence>
<name>A0A835CA52_9FABA</name>
<sequence length="373" mass="41778">MESMMPILVARMEGVDNGTHPSWRSAIKDSKDEVDHEESMEEVDELCSEVKVGMAVVDDGTTKVQARMRWLWKKLTMVLLKALMTGTKGLQATKDFQRATEGMDGVDDDESIFFLPSHSSLRGVNNDNKDEQEDAWKGLMMVLLKILTAAILLSSQASFLPRRPSLCRAIDDSKDEQEDAWKDLMTRLLKIKMAAISLRATTDGYDARCFGGERCITSLALLLRCVKGCCLLKSTFTLNLVVLVLALRCLEFFCSFDQLMSAFGMASSHSNAKSLYRFTKATISSPVGFLTHSKYITYMIVRDSKNSRRRSSWSWPCVLSSHQTYKILGADILQGLPWSHTLALLVLKGGSLALFPSFKRTISFDVDNEILHS</sequence>
<proteinExistence type="predicted"/>
<reference evidence="1" key="1">
    <citation type="submission" date="2020-09" db="EMBL/GenBank/DDBJ databases">
        <title>Genome-Enabled Discovery of Anthraquinone Biosynthesis in Senna tora.</title>
        <authorList>
            <person name="Kang S.-H."/>
            <person name="Pandey R.P."/>
            <person name="Lee C.-M."/>
            <person name="Sim J.-S."/>
            <person name="Jeong J.-T."/>
            <person name="Choi B.-S."/>
            <person name="Jung M."/>
            <person name="Ginzburg D."/>
            <person name="Zhao K."/>
            <person name="Won S.Y."/>
            <person name="Oh T.-J."/>
            <person name="Yu Y."/>
            <person name="Kim N.-H."/>
            <person name="Lee O.R."/>
            <person name="Lee T.-H."/>
            <person name="Bashyal P."/>
            <person name="Kim T.-S."/>
            <person name="Lee W.-H."/>
            <person name="Kawkins C."/>
            <person name="Kim C.-K."/>
            <person name="Kim J.S."/>
            <person name="Ahn B.O."/>
            <person name="Rhee S.Y."/>
            <person name="Sohng J.K."/>
        </authorList>
    </citation>
    <scope>NUCLEOTIDE SEQUENCE</scope>
    <source>
        <tissue evidence="1">Leaf</tissue>
    </source>
</reference>
<dbReference type="EMBL" id="JAAIUW010000005">
    <property type="protein sequence ID" value="KAF7833207.1"/>
    <property type="molecule type" value="Genomic_DNA"/>
</dbReference>
<protein>
    <submittedName>
        <fullName evidence="1">Uncharacterized protein</fullName>
    </submittedName>
</protein>
<accession>A0A835CA52</accession>
<gene>
    <name evidence="1" type="ORF">G2W53_015540</name>
</gene>
<comment type="caution">
    <text evidence="1">The sequence shown here is derived from an EMBL/GenBank/DDBJ whole genome shotgun (WGS) entry which is preliminary data.</text>
</comment>